<name>A0ABV1P2E4_9ACTN</name>
<evidence type="ECO:0000313" key="4">
    <source>
        <dbReference type="Proteomes" id="UP001482520"/>
    </source>
</evidence>
<dbReference type="PANTHER" id="PTHR43798:SF29">
    <property type="entry name" value="AB HYDROLASE-1 DOMAIN-CONTAINING PROTEIN"/>
    <property type="match status" value="1"/>
</dbReference>
<gene>
    <name evidence="3" type="ORF">V6R90_16550</name>
</gene>
<keyword evidence="4" id="KW-1185">Reference proteome</keyword>
<comment type="caution">
    <text evidence="3">The sequence shown here is derived from an EMBL/GenBank/DDBJ whole genome shotgun (WGS) entry which is preliminary data.</text>
</comment>
<dbReference type="SUPFAM" id="SSF53474">
    <property type="entry name" value="alpha/beta-Hydrolases"/>
    <property type="match status" value="1"/>
</dbReference>
<dbReference type="Proteomes" id="UP001482520">
    <property type="component" value="Unassembled WGS sequence"/>
</dbReference>
<protein>
    <submittedName>
        <fullName evidence="3">Alpha/beta hydrolase</fullName>
    </submittedName>
</protein>
<feature type="region of interest" description="Disordered" evidence="1">
    <location>
        <begin position="132"/>
        <end position="167"/>
    </location>
</feature>
<proteinExistence type="predicted"/>
<organism evidence="3 4">
    <name type="scientific">Nocardioides kribbensis</name>
    <dbReference type="NCBI Taxonomy" id="305517"/>
    <lineage>
        <taxon>Bacteria</taxon>
        <taxon>Bacillati</taxon>
        <taxon>Actinomycetota</taxon>
        <taxon>Actinomycetes</taxon>
        <taxon>Propionibacteriales</taxon>
        <taxon>Nocardioidaceae</taxon>
        <taxon>Nocardioides</taxon>
    </lineage>
</organism>
<dbReference type="EMBL" id="JBEGDP010000023">
    <property type="protein sequence ID" value="MEQ7848892.1"/>
    <property type="molecule type" value="Genomic_DNA"/>
</dbReference>
<dbReference type="InterPro" id="IPR050266">
    <property type="entry name" value="AB_hydrolase_sf"/>
</dbReference>
<keyword evidence="3" id="KW-0378">Hydrolase</keyword>
<evidence type="ECO:0000259" key="2">
    <source>
        <dbReference type="Pfam" id="PF00561"/>
    </source>
</evidence>
<reference evidence="3 4" key="1">
    <citation type="submission" date="2024-02" db="EMBL/GenBank/DDBJ databases">
        <title>Full genome sequence of Nocardioides kribbensis.</title>
        <authorList>
            <person name="Poletto B.L."/>
            <person name="Silva G."/>
            <person name="Galante D."/>
            <person name="Campos K.R."/>
            <person name="Santos M.B.N."/>
            <person name="Sacchi C.T."/>
        </authorList>
    </citation>
    <scope>NUCLEOTIDE SEQUENCE [LARGE SCALE GENOMIC DNA]</scope>
    <source>
        <strain evidence="3 4">O4R</strain>
    </source>
</reference>
<dbReference type="RefSeq" id="WP_349805307.1">
    <property type="nucleotide sequence ID" value="NZ_JBEGDP010000023.1"/>
</dbReference>
<dbReference type="PANTHER" id="PTHR43798">
    <property type="entry name" value="MONOACYLGLYCEROL LIPASE"/>
    <property type="match status" value="1"/>
</dbReference>
<accession>A0ABV1P2E4</accession>
<evidence type="ECO:0000313" key="3">
    <source>
        <dbReference type="EMBL" id="MEQ7848892.1"/>
    </source>
</evidence>
<feature type="domain" description="AB hydrolase-1" evidence="2">
    <location>
        <begin position="30"/>
        <end position="136"/>
    </location>
</feature>
<dbReference type="InterPro" id="IPR029058">
    <property type="entry name" value="AB_hydrolase_fold"/>
</dbReference>
<dbReference type="GO" id="GO:0016787">
    <property type="term" value="F:hydrolase activity"/>
    <property type="evidence" value="ECO:0007669"/>
    <property type="project" value="UniProtKB-KW"/>
</dbReference>
<dbReference type="Gene3D" id="3.40.50.1820">
    <property type="entry name" value="alpha/beta hydrolase"/>
    <property type="match status" value="1"/>
</dbReference>
<dbReference type="PRINTS" id="PR00111">
    <property type="entry name" value="ABHYDROLASE"/>
</dbReference>
<evidence type="ECO:0000256" key="1">
    <source>
        <dbReference type="SAM" id="MobiDB-lite"/>
    </source>
</evidence>
<dbReference type="Pfam" id="PF00561">
    <property type="entry name" value="Abhydrolase_1"/>
    <property type="match status" value="1"/>
</dbReference>
<dbReference type="InterPro" id="IPR000073">
    <property type="entry name" value="AB_hydrolase_1"/>
</dbReference>
<sequence>MDNTTPPPAPTSTGALPAYDDLGGGERTWLLLHAFPLSGRIFERLAPLLAQGARVLVVDLPGLGRSAVPTAEASMDHVAAALLAVLDAAGVERADVLGISTGGYAALRLAGLAPERVGRLVLASTTPWPIEPDVPAERGATAEEVETSRSTTSLLDSVEGGLGPTARREQPGLADLVRGLILGADPDGVAWVARAVAGRPDTSAVVAGHPREVVLLFGEEDGETPPERAAQMARLRPDHLPTSLHVLPATGHLTVLERPAEVAALLGG</sequence>